<dbReference type="InterPro" id="IPR037231">
    <property type="entry name" value="NAP-like_sf"/>
</dbReference>
<evidence type="ECO:0000256" key="2">
    <source>
        <dbReference type="RuleBase" id="RU003876"/>
    </source>
</evidence>
<dbReference type="InterPro" id="IPR002164">
    <property type="entry name" value="NAP_family"/>
</dbReference>
<gene>
    <name evidence="4" type="ORF">ACAT0790_LOCUS36776</name>
</gene>
<protein>
    <recommendedName>
        <fullName evidence="5">Nucleosome assembly protein</fullName>
    </recommendedName>
</protein>
<dbReference type="PANTHER" id="PTHR11875">
    <property type="entry name" value="TESTIS-SPECIFIC Y-ENCODED PROTEIN"/>
    <property type="match status" value="1"/>
</dbReference>
<evidence type="ECO:0008006" key="5">
    <source>
        <dbReference type="Google" id="ProtNLM"/>
    </source>
</evidence>
<proteinExistence type="inferred from homology"/>
<feature type="region of interest" description="Disordered" evidence="3">
    <location>
        <begin position="239"/>
        <end position="258"/>
    </location>
</feature>
<comment type="similarity">
    <text evidence="1 2">Belongs to the nucleosome assembly protein (NAP) family.</text>
</comment>
<evidence type="ECO:0000256" key="3">
    <source>
        <dbReference type="SAM" id="MobiDB-lite"/>
    </source>
</evidence>
<dbReference type="EMBL" id="HBGE01061372">
    <property type="protein sequence ID" value="CAD9160011.1"/>
    <property type="molecule type" value="Transcribed_RNA"/>
</dbReference>
<evidence type="ECO:0000313" key="4">
    <source>
        <dbReference type="EMBL" id="CAD9160011.1"/>
    </source>
</evidence>
<feature type="region of interest" description="Disordered" evidence="3">
    <location>
        <begin position="291"/>
        <end position="361"/>
    </location>
</feature>
<reference evidence="4" key="1">
    <citation type="submission" date="2021-01" db="EMBL/GenBank/DDBJ databases">
        <authorList>
            <person name="Corre E."/>
            <person name="Pelletier E."/>
            <person name="Niang G."/>
            <person name="Scheremetjew M."/>
            <person name="Finn R."/>
            <person name="Kale V."/>
            <person name="Holt S."/>
            <person name="Cochrane G."/>
            <person name="Meng A."/>
            <person name="Brown T."/>
            <person name="Cohen L."/>
        </authorList>
    </citation>
    <scope>NUCLEOTIDE SEQUENCE</scope>
    <source>
        <strain evidence="4">OF101</strain>
    </source>
</reference>
<accession>A0A7S1R9E1</accession>
<feature type="compositionally biased region" description="Acidic residues" evidence="3">
    <location>
        <begin position="295"/>
        <end position="323"/>
    </location>
</feature>
<dbReference type="Gene3D" id="1.20.5.1500">
    <property type="match status" value="1"/>
</dbReference>
<dbReference type="AlphaFoldDB" id="A0A7S1R9E1"/>
<name>A0A7S1R9E1_ALECA</name>
<evidence type="ECO:0000256" key="1">
    <source>
        <dbReference type="ARBA" id="ARBA00009947"/>
    </source>
</evidence>
<dbReference type="Gene3D" id="3.30.1120.90">
    <property type="entry name" value="Nucleosome assembly protein"/>
    <property type="match status" value="1"/>
</dbReference>
<feature type="compositionally biased region" description="Basic and acidic residues" evidence="3">
    <location>
        <begin position="1"/>
        <end position="31"/>
    </location>
</feature>
<sequence length="361" mass="41855">MGKKKAPADKPEEAEEPAKEEKKEEKEKEEEKKEEDDDPPIVKELKVVDDKYLEVEREYEKELNAIENKYDGLRVPLLQERLKVLTEGEDKSTGTPGLKGFWLKAIKNLPALEEQIMDWDEPVLEYLRDITRENLDLEDQQKGFKLTLHFIENPYFENEVLWKEYHTEQQSPYTGDMTTKEVKCSEIDWKTGKNVTVEAVKKKVKGGGAKKQKQKNKETLEPRESFFRSFFRQLKLGDPVPDDVHLDGRGDDEDSDEDDEQMMDMLLEYDYDAGSSIKDLLIPFAVRWYTGEARPDDDDDDDEDDEEEDDDDYEDDEDESEDEPAPKKKPQPKKKGGGDDKKKGSGASSEEQPKPEECKQQ</sequence>
<dbReference type="GO" id="GO:0005634">
    <property type="term" value="C:nucleus"/>
    <property type="evidence" value="ECO:0007669"/>
    <property type="project" value="InterPro"/>
</dbReference>
<dbReference type="Pfam" id="PF00956">
    <property type="entry name" value="NAP"/>
    <property type="match status" value="1"/>
</dbReference>
<organism evidence="4">
    <name type="scientific">Alexandrium catenella</name>
    <name type="common">Red tide dinoflagellate</name>
    <name type="synonym">Gonyaulax catenella</name>
    <dbReference type="NCBI Taxonomy" id="2925"/>
    <lineage>
        <taxon>Eukaryota</taxon>
        <taxon>Sar</taxon>
        <taxon>Alveolata</taxon>
        <taxon>Dinophyceae</taxon>
        <taxon>Gonyaulacales</taxon>
        <taxon>Pyrocystaceae</taxon>
        <taxon>Alexandrium</taxon>
    </lineage>
</organism>
<feature type="compositionally biased region" description="Basic and acidic residues" evidence="3">
    <location>
        <begin position="351"/>
        <end position="361"/>
    </location>
</feature>
<dbReference type="SUPFAM" id="SSF143113">
    <property type="entry name" value="NAP-like"/>
    <property type="match status" value="1"/>
</dbReference>
<feature type="region of interest" description="Disordered" evidence="3">
    <location>
        <begin position="1"/>
        <end position="43"/>
    </location>
</feature>
<dbReference type="GO" id="GO:0006334">
    <property type="term" value="P:nucleosome assembly"/>
    <property type="evidence" value="ECO:0007669"/>
    <property type="project" value="InterPro"/>
</dbReference>